<comment type="caution">
    <text evidence="3">The sequence shown here is derived from an EMBL/GenBank/DDBJ whole genome shotgun (WGS) entry which is preliminary data.</text>
</comment>
<feature type="domain" description="DUF4143" evidence="2">
    <location>
        <begin position="224"/>
        <end position="383"/>
    </location>
</feature>
<feature type="domain" description="AAA" evidence="1">
    <location>
        <begin position="20"/>
        <end position="150"/>
    </location>
</feature>
<evidence type="ECO:0000259" key="2">
    <source>
        <dbReference type="Pfam" id="PF13635"/>
    </source>
</evidence>
<dbReference type="PANTHER" id="PTHR33295:SF7">
    <property type="entry name" value="ATPASE"/>
    <property type="match status" value="1"/>
</dbReference>
<dbReference type="GO" id="GO:0005524">
    <property type="term" value="F:ATP binding"/>
    <property type="evidence" value="ECO:0007669"/>
    <property type="project" value="UniProtKB-KW"/>
</dbReference>
<dbReference type="SUPFAM" id="SSF52540">
    <property type="entry name" value="P-loop containing nucleoside triphosphate hydrolases"/>
    <property type="match status" value="1"/>
</dbReference>
<dbReference type="PANTHER" id="PTHR33295">
    <property type="entry name" value="ATPASE"/>
    <property type="match status" value="1"/>
</dbReference>
<dbReference type="Proteomes" id="UP000661649">
    <property type="component" value="Unassembled WGS sequence"/>
</dbReference>
<dbReference type="InterPro" id="IPR041682">
    <property type="entry name" value="AAA_14"/>
</dbReference>
<dbReference type="Pfam" id="PF13173">
    <property type="entry name" value="AAA_14"/>
    <property type="match status" value="1"/>
</dbReference>
<protein>
    <submittedName>
        <fullName evidence="3">ATP-binding protein</fullName>
    </submittedName>
</protein>
<gene>
    <name evidence="3" type="ORF">H8712_10710</name>
</gene>
<dbReference type="InterPro" id="IPR025420">
    <property type="entry name" value="DUF4143"/>
</dbReference>
<evidence type="ECO:0000313" key="3">
    <source>
        <dbReference type="EMBL" id="MBC8629074.1"/>
    </source>
</evidence>
<dbReference type="InterPro" id="IPR027417">
    <property type="entry name" value="P-loop_NTPase"/>
</dbReference>
<sequence length="451" mass="52320">MLERLAKRKIQEWIKTGKDAFMLTGARQIGKTYLIRECLKESGFPYVEINFIEQPQLVDVFSKAKDAKELLMRLSLTANGKLKKGKTIIFLDEVQEFKDIVTRVKFLVEEGSFRYIMSGSLLGVELNDLRSAPVGYMEIYDMYPMGFKEFALAVGINKEIFEMLEEKFKNKVVVDEYVHSKLLEVFYLYLIVGGMPEAVDVYLRTNDLEKVAQVHEKIIRLYKQDFSKYEIRYKLKLREIYDAMPGQLDQKNKRFQLNSIGKGMSYDRVENDFLWLKDAGVVIPVYNIAEPKLPLVISENRNLFKLFFSDVGLLTSRYSNQVKLAILNQDKSINNGALFENVVAQELLLHGHKEYYFNSKKQGELDFVIELNGKVTPLEIKSGKDYKRHSALNNILQNQDYQIDEALIFSEGNVEIDGKRVYLPIYMIIFLEEARLENTVYKLDLSGLKNI</sequence>
<dbReference type="Pfam" id="PF13635">
    <property type="entry name" value="DUF4143"/>
    <property type="match status" value="1"/>
</dbReference>
<reference evidence="3 4" key="1">
    <citation type="submission" date="2020-08" db="EMBL/GenBank/DDBJ databases">
        <title>Genome public.</title>
        <authorList>
            <person name="Liu C."/>
            <person name="Sun Q."/>
        </authorList>
    </citation>
    <scope>NUCLEOTIDE SEQUENCE [LARGE SCALE GENOMIC DNA]</scope>
    <source>
        <strain evidence="3 4">3_YM_SP_D4_24.mj</strain>
    </source>
</reference>
<proteinExistence type="predicted"/>
<dbReference type="Gene3D" id="3.40.50.300">
    <property type="entry name" value="P-loop containing nucleotide triphosphate hydrolases"/>
    <property type="match status" value="1"/>
</dbReference>
<name>A0ABR7PCE9_9FIRM</name>
<keyword evidence="3" id="KW-0547">Nucleotide-binding</keyword>
<keyword evidence="3" id="KW-0067">ATP-binding</keyword>
<keyword evidence="4" id="KW-1185">Reference proteome</keyword>
<evidence type="ECO:0000313" key="4">
    <source>
        <dbReference type="Proteomes" id="UP000661649"/>
    </source>
</evidence>
<organism evidence="3 4">
    <name type="scientific">Blautia stercoris</name>
    <dbReference type="NCBI Taxonomy" id="871664"/>
    <lineage>
        <taxon>Bacteria</taxon>
        <taxon>Bacillati</taxon>
        <taxon>Bacillota</taxon>
        <taxon>Clostridia</taxon>
        <taxon>Lachnospirales</taxon>
        <taxon>Lachnospiraceae</taxon>
        <taxon>Blautia</taxon>
    </lineage>
</organism>
<dbReference type="EMBL" id="JACRTP010000004">
    <property type="protein sequence ID" value="MBC8629074.1"/>
    <property type="molecule type" value="Genomic_DNA"/>
</dbReference>
<evidence type="ECO:0000259" key="1">
    <source>
        <dbReference type="Pfam" id="PF13173"/>
    </source>
</evidence>
<dbReference type="RefSeq" id="WP_187558820.1">
    <property type="nucleotide sequence ID" value="NZ_JACRTP010000004.1"/>
</dbReference>
<accession>A0ABR7PCE9</accession>